<feature type="domain" description="Peptidase M20 dimerisation" evidence="1">
    <location>
        <begin position="63"/>
        <end position="149"/>
    </location>
</feature>
<dbReference type="Pfam" id="PF01546">
    <property type="entry name" value="Peptidase_M20"/>
    <property type="match status" value="1"/>
</dbReference>
<dbReference type="InterPro" id="IPR002933">
    <property type="entry name" value="Peptidase_M20"/>
</dbReference>
<dbReference type="GO" id="GO:0006508">
    <property type="term" value="P:proteolysis"/>
    <property type="evidence" value="ECO:0007669"/>
    <property type="project" value="InterPro"/>
</dbReference>
<dbReference type="InterPro" id="IPR043129">
    <property type="entry name" value="ATPase_NBD"/>
</dbReference>
<protein>
    <recommendedName>
        <fullName evidence="1">Peptidase M20 dimerisation domain-containing protein</fullName>
    </recommendedName>
</protein>
<reference evidence="2" key="1">
    <citation type="submission" date="2015-06" db="EMBL/GenBank/DDBJ databases">
        <authorList>
            <person name="Joergensen T."/>
        </authorList>
    </citation>
    <scope>NUCLEOTIDE SEQUENCE</scope>
    <source>
        <strain evidence="2">RGFK0957</strain>
    </source>
</reference>
<dbReference type="FunFam" id="3.40.630.10:FF:000018">
    <property type="entry name" value="Aminoacyl-histidine dipeptidase PepD"/>
    <property type="match status" value="1"/>
</dbReference>
<dbReference type="PANTHER" id="PTHR43501">
    <property type="entry name" value="CYTOSOL NON-SPECIFIC DIPEPTIDASE"/>
    <property type="match status" value="1"/>
</dbReference>
<dbReference type="AlphaFoldDB" id="A0A0H5Q423"/>
<proteinExistence type="predicted"/>
<dbReference type="InterPro" id="IPR001160">
    <property type="entry name" value="Peptidase_M20C"/>
</dbReference>
<dbReference type="PRINTS" id="PR00934">
    <property type="entry name" value="XHISDIPTASE"/>
</dbReference>
<dbReference type="Pfam" id="PF07687">
    <property type="entry name" value="M20_dimer"/>
    <property type="match status" value="1"/>
</dbReference>
<reference evidence="2" key="2">
    <citation type="submission" date="2015-07" db="EMBL/GenBank/DDBJ databases">
        <title>Plasmids, circular viruses and viroids from rat gut.</title>
        <authorList>
            <person name="Jorgensen T.J."/>
            <person name="Hansen M.A."/>
            <person name="Xu Z."/>
            <person name="Tabak M.A."/>
            <person name="Sorensen S.J."/>
            <person name="Hansen L.H."/>
        </authorList>
    </citation>
    <scope>NUCLEOTIDE SEQUENCE</scope>
    <source>
        <strain evidence="2">RGFK0957</strain>
    </source>
</reference>
<accession>A0A0H5Q423</accession>
<dbReference type="EMBL" id="LN853554">
    <property type="protein sequence ID" value="CRY96165.1"/>
    <property type="molecule type" value="Genomic_DNA"/>
</dbReference>
<name>A0A0H5Q423_9ZZZZ</name>
<dbReference type="Gene3D" id="3.30.420.40">
    <property type="match status" value="1"/>
</dbReference>
<evidence type="ECO:0000313" key="2">
    <source>
        <dbReference type="EMBL" id="CRY96165.1"/>
    </source>
</evidence>
<dbReference type="GO" id="GO:0070573">
    <property type="term" value="F:metallodipeptidase activity"/>
    <property type="evidence" value="ECO:0007669"/>
    <property type="project" value="TreeGrafter"/>
</dbReference>
<organism evidence="2">
    <name type="scientific">uncultured prokaryote</name>
    <dbReference type="NCBI Taxonomy" id="198431"/>
    <lineage>
        <taxon>unclassified sequences</taxon>
        <taxon>environmental samples</taxon>
    </lineage>
</organism>
<evidence type="ECO:0000259" key="1">
    <source>
        <dbReference type="Pfam" id="PF07687"/>
    </source>
</evidence>
<dbReference type="SUPFAM" id="SSF53067">
    <property type="entry name" value="Actin-like ATPase domain"/>
    <property type="match status" value="1"/>
</dbReference>
<sequence>MIIIAESGATKTDWRSISDSGDVHSLKTAGMNVASADAAFIPADFAYKTVDAPAGYESYKLTVKGFSGGHSGMDIILYRANANKVAVRILIPLMEKYGVKVVDFTGGSLRNAIPFEAEVSMLVPADAVEDVKASVDAVFAEIKAEYAETDPAAVCFFEKQETPYTSYIEDEVMLKAVKAIEACPDGVERMSASVDGLVETSNNMAVVRTADGHLTVHSLMRSSVDTAKAELAEKMRAVFELAGAEFSTKGGYSGWTPKPDTPIISTIRETYEKLFGKEMKVMAIHAGLECALLGAKYPDWDMVSFGPTIVHPHSPDERVNIGTVAKSWEFVKAVLENIPEK</sequence>
<dbReference type="SUPFAM" id="SSF53187">
    <property type="entry name" value="Zn-dependent exopeptidases"/>
    <property type="match status" value="1"/>
</dbReference>
<dbReference type="Gene3D" id="3.40.630.10">
    <property type="entry name" value="Zn peptidases"/>
    <property type="match status" value="1"/>
</dbReference>
<dbReference type="InterPro" id="IPR011650">
    <property type="entry name" value="Peptidase_M20_dimer"/>
</dbReference>
<dbReference type="PANTHER" id="PTHR43501:SF1">
    <property type="entry name" value="CYTOSOL NON-SPECIFIC DIPEPTIDASE"/>
    <property type="match status" value="1"/>
</dbReference>